<comment type="caution">
    <text evidence="1">The sequence shown here is derived from an EMBL/GenBank/DDBJ whole genome shotgun (WGS) entry which is preliminary data.</text>
</comment>
<dbReference type="EMBL" id="JANPWB010000003">
    <property type="protein sequence ID" value="KAJ1200951.1"/>
    <property type="molecule type" value="Genomic_DNA"/>
</dbReference>
<reference evidence="1" key="1">
    <citation type="journal article" date="2022" name="bioRxiv">
        <title>Sequencing and chromosome-scale assembly of the giantPleurodeles waltlgenome.</title>
        <authorList>
            <person name="Brown T."/>
            <person name="Elewa A."/>
            <person name="Iarovenko S."/>
            <person name="Subramanian E."/>
            <person name="Araus A.J."/>
            <person name="Petzold A."/>
            <person name="Susuki M."/>
            <person name="Suzuki K.-i.T."/>
            <person name="Hayashi T."/>
            <person name="Toyoda A."/>
            <person name="Oliveira C."/>
            <person name="Osipova E."/>
            <person name="Leigh N.D."/>
            <person name="Simon A."/>
            <person name="Yun M.H."/>
        </authorList>
    </citation>
    <scope>NUCLEOTIDE SEQUENCE</scope>
    <source>
        <strain evidence="1">20211129_DDA</strain>
        <tissue evidence="1">Liver</tissue>
    </source>
</reference>
<evidence type="ECO:0000313" key="2">
    <source>
        <dbReference type="Proteomes" id="UP001066276"/>
    </source>
</evidence>
<gene>
    <name evidence="1" type="ORF">NDU88_004771</name>
</gene>
<accession>A0AAV7VKT0</accession>
<proteinExistence type="predicted"/>
<evidence type="ECO:0000313" key="1">
    <source>
        <dbReference type="EMBL" id="KAJ1200951.1"/>
    </source>
</evidence>
<protein>
    <submittedName>
        <fullName evidence="1">Uncharacterized protein</fullName>
    </submittedName>
</protein>
<sequence length="71" mass="7430">MGLHFPSSLGTGLRDVTTLRSCLYGNSLYLLYLSSRASLTAGEGSELGAQASVTFDVVSLRAPSGATADYR</sequence>
<name>A0AAV7VKT0_PLEWA</name>
<dbReference type="AlphaFoldDB" id="A0AAV7VKT0"/>
<keyword evidence="2" id="KW-1185">Reference proteome</keyword>
<dbReference type="Proteomes" id="UP001066276">
    <property type="component" value="Chromosome 2_1"/>
</dbReference>
<organism evidence="1 2">
    <name type="scientific">Pleurodeles waltl</name>
    <name type="common">Iberian ribbed newt</name>
    <dbReference type="NCBI Taxonomy" id="8319"/>
    <lineage>
        <taxon>Eukaryota</taxon>
        <taxon>Metazoa</taxon>
        <taxon>Chordata</taxon>
        <taxon>Craniata</taxon>
        <taxon>Vertebrata</taxon>
        <taxon>Euteleostomi</taxon>
        <taxon>Amphibia</taxon>
        <taxon>Batrachia</taxon>
        <taxon>Caudata</taxon>
        <taxon>Salamandroidea</taxon>
        <taxon>Salamandridae</taxon>
        <taxon>Pleurodelinae</taxon>
        <taxon>Pleurodeles</taxon>
    </lineage>
</organism>